<keyword evidence="3 6" id="KW-0812">Transmembrane</keyword>
<dbReference type="SUPFAM" id="SSF118215">
    <property type="entry name" value="Proton glutamate symport protein"/>
    <property type="match status" value="1"/>
</dbReference>
<keyword evidence="4 6" id="KW-1133">Transmembrane helix</keyword>
<dbReference type="InterPro" id="IPR036458">
    <property type="entry name" value="Na:dicarbo_symporter_sf"/>
</dbReference>
<reference evidence="7 8" key="1">
    <citation type="submission" date="2020-08" db="EMBL/GenBank/DDBJ databases">
        <title>Genome public.</title>
        <authorList>
            <person name="Liu C."/>
            <person name="Sun Q."/>
        </authorList>
    </citation>
    <scope>NUCLEOTIDE SEQUENCE [LARGE SCALE GENOMIC DNA]</scope>
    <source>
        <strain evidence="7 8">M29</strain>
    </source>
</reference>
<dbReference type="EMBL" id="JACOQG010000003">
    <property type="protein sequence ID" value="MBC5778782.1"/>
    <property type="molecule type" value="Genomic_DNA"/>
</dbReference>
<dbReference type="Proteomes" id="UP000649826">
    <property type="component" value="Unassembled WGS sequence"/>
</dbReference>
<comment type="subcellular location">
    <subcellularLocation>
        <location evidence="1">Membrane</location>
        <topology evidence="1">Multi-pass membrane protein</topology>
    </subcellularLocation>
</comment>
<keyword evidence="2" id="KW-0813">Transport</keyword>
<keyword evidence="5 6" id="KW-0472">Membrane</keyword>
<comment type="caution">
    <text evidence="7">The sequence shown here is derived from an EMBL/GenBank/DDBJ whole genome shotgun (WGS) entry which is preliminary data.</text>
</comment>
<dbReference type="Gene3D" id="1.10.3860.10">
    <property type="entry name" value="Sodium:dicarboxylate symporter"/>
    <property type="match status" value="1"/>
</dbReference>
<evidence type="ECO:0000256" key="5">
    <source>
        <dbReference type="ARBA" id="ARBA00023136"/>
    </source>
</evidence>
<keyword evidence="8" id="KW-1185">Reference proteome</keyword>
<evidence type="ECO:0000256" key="4">
    <source>
        <dbReference type="ARBA" id="ARBA00022989"/>
    </source>
</evidence>
<evidence type="ECO:0000313" key="7">
    <source>
        <dbReference type="EMBL" id="MBC5778782.1"/>
    </source>
</evidence>
<name>A0ABR7IFK0_9FIRM</name>
<dbReference type="InterPro" id="IPR001991">
    <property type="entry name" value="Na-dicarboxylate_symporter"/>
</dbReference>
<feature type="transmembrane region" description="Helical" evidence="6">
    <location>
        <begin position="44"/>
        <end position="62"/>
    </location>
</feature>
<accession>A0ABR7IFK0</accession>
<proteinExistence type="predicted"/>
<protein>
    <submittedName>
        <fullName evidence="7">Cation:dicarboxylase symporter family transporter</fullName>
    </submittedName>
</protein>
<evidence type="ECO:0000256" key="1">
    <source>
        <dbReference type="ARBA" id="ARBA00004141"/>
    </source>
</evidence>
<evidence type="ECO:0000256" key="2">
    <source>
        <dbReference type="ARBA" id="ARBA00022448"/>
    </source>
</evidence>
<sequence length="134" mass="14575">MVSWLFISFSGKNHISGSAIMDLYQMVLNIIPGNIISPFQTGNALQIIFLACICGAGTLVLGDSVSGMAKIVSQINTLIQLLMTYISKLIPLFVFICMMNLFLSGNLKNISSLILLPPHQPLLELTLKAARHLA</sequence>
<evidence type="ECO:0000256" key="3">
    <source>
        <dbReference type="ARBA" id="ARBA00022692"/>
    </source>
</evidence>
<organism evidence="7 8">
    <name type="scientific">Blautia difficilis</name>
    <dbReference type="NCBI Taxonomy" id="2763027"/>
    <lineage>
        <taxon>Bacteria</taxon>
        <taxon>Bacillati</taxon>
        <taxon>Bacillota</taxon>
        <taxon>Clostridia</taxon>
        <taxon>Lachnospirales</taxon>
        <taxon>Lachnospiraceae</taxon>
        <taxon>Blautia</taxon>
    </lineage>
</organism>
<gene>
    <name evidence="7" type="ORF">H8Z82_03730</name>
</gene>
<evidence type="ECO:0000313" key="8">
    <source>
        <dbReference type="Proteomes" id="UP000649826"/>
    </source>
</evidence>
<dbReference type="Pfam" id="PF00375">
    <property type="entry name" value="SDF"/>
    <property type="match status" value="1"/>
</dbReference>
<evidence type="ECO:0000256" key="6">
    <source>
        <dbReference type="SAM" id="Phobius"/>
    </source>
</evidence>
<feature type="transmembrane region" description="Helical" evidence="6">
    <location>
        <begin position="82"/>
        <end position="103"/>
    </location>
</feature>